<evidence type="ECO:0000313" key="10">
    <source>
        <dbReference type="EMBL" id="OYQ40638.1"/>
    </source>
</evidence>
<dbReference type="Proteomes" id="UP000216035">
    <property type="component" value="Unassembled WGS sequence"/>
</dbReference>
<dbReference type="GO" id="GO:0016020">
    <property type="term" value="C:membrane"/>
    <property type="evidence" value="ECO:0007669"/>
    <property type="project" value="UniProtKB-SubCell"/>
</dbReference>
<feature type="transmembrane region" description="Helical" evidence="8">
    <location>
        <begin position="83"/>
        <end position="103"/>
    </location>
</feature>
<feature type="transmembrane region" description="Helical" evidence="8">
    <location>
        <begin position="139"/>
        <end position="155"/>
    </location>
</feature>
<evidence type="ECO:0000256" key="7">
    <source>
        <dbReference type="ARBA" id="ARBA00023235"/>
    </source>
</evidence>
<feature type="transmembrane region" description="Helical" evidence="8">
    <location>
        <begin position="115"/>
        <end position="133"/>
    </location>
</feature>
<proteinExistence type="predicted"/>
<feature type="domain" description="Lycopene cyclase" evidence="9">
    <location>
        <begin position="137"/>
        <end position="230"/>
    </location>
</feature>
<keyword evidence="7" id="KW-0413">Isomerase</keyword>
<dbReference type="GO" id="GO:0045436">
    <property type="term" value="F:lycopene beta cyclase activity"/>
    <property type="evidence" value="ECO:0007669"/>
    <property type="project" value="UniProtKB-ARBA"/>
</dbReference>
<gene>
    <name evidence="10" type="ORF">CHX27_13225</name>
</gene>
<evidence type="ECO:0000256" key="6">
    <source>
        <dbReference type="ARBA" id="ARBA00023136"/>
    </source>
</evidence>
<evidence type="ECO:0000256" key="3">
    <source>
        <dbReference type="ARBA" id="ARBA00022692"/>
    </source>
</evidence>
<dbReference type="EMBL" id="NOXX01000220">
    <property type="protein sequence ID" value="OYQ40638.1"/>
    <property type="molecule type" value="Genomic_DNA"/>
</dbReference>
<comment type="pathway">
    <text evidence="2">Carotenoid biosynthesis.</text>
</comment>
<feature type="transmembrane region" description="Helical" evidence="8">
    <location>
        <begin position="210"/>
        <end position="231"/>
    </location>
</feature>
<feature type="transmembrane region" description="Helical" evidence="8">
    <location>
        <begin position="17"/>
        <end position="37"/>
    </location>
</feature>
<comment type="caution">
    <text evidence="10">The sequence shown here is derived from an EMBL/GenBank/DDBJ whole genome shotgun (WGS) entry which is preliminary data.</text>
</comment>
<accession>A0A255ZGL3</accession>
<evidence type="ECO:0000256" key="4">
    <source>
        <dbReference type="ARBA" id="ARBA00022746"/>
    </source>
</evidence>
<evidence type="ECO:0000256" key="8">
    <source>
        <dbReference type="SAM" id="Phobius"/>
    </source>
</evidence>
<protein>
    <recommendedName>
        <fullName evidence="9">Lycopene cyclase domain-containing protein</fullName>
    </recommendedName>
</protein>
<reference evidence="10 11" key="1">
    <citation type="submission" date="2017-07" db="EMBL/GenBank/DDBJ databases">
        <title>Flavobacterium cyanobacteriorum sp. nov., isolated from cyanobacterial aggregates in a eutrophic lake.</title>
        <authorList>
            <person name="Cai H."/>
        </authorList>
    </citation>
    <scope>NUCLEOTIDE SEQUENCE [LARGE SCALE GENOMIC DNA]</scope>
    <source>
        <strain evidence="10 11">TH167</strain>
    </source>
</reference>
<feature type="transmembrane region" description="Helical" evidence="8">
    <location>
        <begin position="44"/>
        <end position="63"/>
    </location>
</feature>
<keyword evidence="3 8" id="KW-0812">Transmembrane</keyword>
<keyword evidence="4" id="KW-0125">Carotenoid biosynthesis</keyword>
<feature type="transmembrane region" description="Helical" evidence="8">
    <location>
        <begin position="167"/>
        <end position="190"/>
    </location>
</feature>
<dbReference type="GO" id="GO:0016117">
    <property type="term" value="P:carotenoid biosynthetic process"/>
    <property type="evidence" value="ECO:0007669"/>
    <property type="project" value="UniProtKB-KW"/>
</dbReference>
<keyword evidence="5 8" id="KW-1133">Transmembrane helix</keyword>
<evidence type="ECO:0000259" key="9">
    <source>
        <dbReference type="Pfam" id="PF18916"/>
    </source>
</evidence>
<dbReference type="AlphaFoldDB" id="A0A255ZGL3"/>
<sequence>MSEHPKTVFLAKQSMEYTYLLFSFAFLIVWLFVFASLSDLKKSMLKVSFLGALSGIPAQNWYLSDYWNPPTILGQGHISVEDILSGFGIIGCTVFLFNAVFKTKEVPSFQPQNKLLTYLFALGIAGVILALYIGINTMIATSSLFLIIAIFMLWKRPDLLNRAIISALFSFTLAFVIYFTVFTVIMPGFWESVWKVESGLLRTFLVGEVPLIEAFWFISWGAFSGIVYNFYKGTVSVPSRFVKLVT</sequence>
<comment type="subcellular location">
    <subcellularLocation>
        <location evidence="1">Membrane</location>
        <topology evidence="1">Multi-pass membrane protein</topology>
    </subcellularLocation>
</comment>
<keyword evidence="11" id="KW-1185">Reference proteome</keyword>
<organism evidence="10 11">
    <name type="scientific">Flavobacterium aurantiibacter</name>
    <dbReference type="NCBI Taxonomy" id="2023067"/>
    <lineage>
        <taxon>Bacteria</taxon>
        <taxon>Pseudomonadati</taxon>
        <taxon>Bacteroidota</taxon>
        <taxon>Flavobacteriia</taxon>
        <taxon>Flavobacteriales</taxon>
        <taxon>Flavobacteriaceae</taxon>
        <taxon>Flavobacterium</taxon>
    </lineage>
</organism>
<evidence type="ECO:0000256" key="5">
    <source>
        <dbReference type="ARBA" id="ARBA00022989"/>
    </source>
</evidence>
<keyword evidence="6 8" id="KW-0472">Membrane</keyword>
<evidence type="ECO:0000313" key="11">
    <source>
        <dbReference type="Proteomes" id="UP000216035"/>
    </source>
</evidence>
<evidence type="ECO:0000256" key="2">
    <source>
        <dbReference type="ARBA" id="ARBA00004829"/>
    </source>
</evidence>
<dbReference type="GO" id="GO:0016872">
    <property type="term" value="F:intramolecular lyase activity"/>
    <property type="evidence" value="ECO:0007669"/>
    <property type="project" value="InterPro"/>
</dbReference>
<dbReference type="Pfam" id="PF18916">
    <property type="entry name" value="Lycopene_cyc"/>
    <property type="match status" value="1"/>
</dbReference>
<dbReference type="InterPro" id="IPR017825">
    <property type="entry name" value="Lycopene_cyclase_dom"/>
</dbReference>
<name>A0A255ZGL3_9FLAO</name>
<evidence type="ECO:0000256" key="1">
    <source>
        <dbReference type="ARBA" id="ARBA00004141"/>
    </source>
</evidence>